<dbReference type="PANTHER" id="PTHR43350:SF2">
    <property type="entry name" value="GROES-LIKE ZINC-BINDING ALCOHOL DEHYDROGENASE FAMILY PROTEIN"/>
    <property type="match status" value="1"/>
</dbReference>
<dbReference type="Pfam" id="PF16912">
    <property type="entry name" value="Glu_dehyd_C"/>
    <property type="match status" value="1"/>
</dbReference>
<proteinExistence type="inferred from homology"/>
<evidence type="ECO:0008006" key="10">
    <source>
        <dbReference type="Google" id="ProtNLM"/>
    </source>
</evidence>
<evidence type="ECO:0000256" key="2">
    <source>
        <dbReference type="ARBA" id="ARBA00008072"/>
    </source>
</evidence>
<comment type="caution">
    <text evidence="8">The sequence shown here is derived from an EMBL/GenBank/DDBJ whole genome shotgun (WGS) entry which is preliminary data.</text>
</comment>
<keyword evidence="4" id="KW-0862">Zinc</keyword>
<dbReference type="SUPFAM" id="SSF50129">
    <property type="entry name" value="GroES-like"/>
    <property type="match status" value="1"/>
</dbReference>
<dbReference type="CDD" id="cd08242">
    <property type="entry name" value="MDR_like"/>
    <property type="match status" value="1"/>
</dbReference>
<name>A0AAV2Z457_9STRA</name>
<protein>
    <recommendedName>
        <fullName evidence="10">Alcohol dehydrogenase</fullName>
    </recommendedName>
</protein>
<dbReference type="SUPFAM" id="SSF51735">
    <property type="entry name" value="NAD(P)-binding Rossmann-fold domains"/>
    <property type="match status" value="1"/>
</dbReference>
<evidence type="ECO:0000256" key="1">
    <source>
        <dbReference type="ARBA" id="ARBA00001947"/>
    </source>
</evidence>
<keyword evidence="5" id="KW-0560">Oxidoreductase</keyword>
<evidence type="ECO:0000256" key="5">
    <source>
        <dbReference type="ARBA" id="ARBA00023002"/>
    </source>
</evidence>
<evidence type="ECO:0000256" key="3">
    <source>
        <dbReference type="ARBA" id="ARBA00022723"/>
    </source>
</evidence>
<dbReference type="Gene3D" id="3.90.180.10">
    <property type="entry name" value="Medium-chain alcohol dehydrogenases, catalytic domain"/>
    <property type="match status" value="1"/>
</dbReference>
<reference evidence="8" key="1">
    <citation type="submission" date="2022-11" db="EMBL/GenBank/DDBJ databases">
        <authorList>
            <person name="Morgan W.R."/>
            <person name="Tartar A."/>
        </authorList>
    </citation>
    <scope>NUCLEOTIDE SEQUENCE</scope>
    <source>
        <strain evidence="8">ARSEF 373</strain>
    </source>
</reference>
<keyword evidence="9" id="KW-1185">Reference proteome</keyword>
<comment type="cofactor">
    <cofactor evidence="1">
        <name>Zn(2+)</name>
        <dbReference type="ChEBI" id="CHEBI:29105"/>
    </cofactor>
</comment>
<feature type="domain" description="Glucose dehydrogenase C-terminal" evidence="7">
    <location>
        <begin position="179"/>
        <end position="338"/>
    </location>
</feature>
<reference evidence="8" key="2">
    <citation type="journal article" date="2023" name="Microbiol Resour">
        <title>Decontamination and Annotation of the Draft Genome Sequence of the Oomycete Lagenidium giganteum ARSEF 373.</title>
        <authorList>
            <person name="Morgan W.R."/>
            <person name="Tartar A."/>
        </authorList>
    </citation>
    <scope>NUCLEOTIDE SEQUENCE</scope>
    <source>
        <strain evidence="8">ARSEF 373</strain>
    </source>
</reference>
<dbReference type="Pfam" id="PF08240">
    <property type="entry name" value="ADH_N"/>
    <property type="match status" value="1"/>
</dbReference>
<comment type="similarity">
    <text evidence="2">Belongs to the zinc-containing alcohol dehydrogenase family.</text>
</comment>
<dbReference type="InterPro" id="IPR036291">
    <property type="entry name" value="NAD(P)-bd_dom_sf"/>
</dbReference>
<sequence>MKGFVIQGDGQPPKLVTMEKPEPKLNEALVKVLRAGICGTDLAMINNYKAGFKGVLGHEFVGLVERVGDPRDPEAVKWIGKRVVGEINIACRQQTCNVCARPVDNERYTEDHVSAMKRSHCPNRVVVGILGHHGAFAEYLTLPLENLSVVPDAVFESHVAFVEPLAAACRIVEQKVIQPTDDVAVLGDGKLGLLIAEALRATKAASKLVVIGKHREKLALVRNVASECHEVSPHLHRTMRDRFDVCVESTGSPAGIAFALDIVKPGGVLVIKSTCASKKSPVNLELMQNKGIRLVGSRCGPFDVALKLLAEKKVDVQKYIEGVYPLERAEHALEHAKTRGTLKIQLVM</sequence>
<evidence type="ECO:0000313" key="8">
    <source>
        <dbReference type="EMBL" id="DBA00237.1"/>
    </source>
</evidence>
<dbReference type="GO" id="GO:0016491">
    <property type="term" value="F:oxidoreductase activity"/>
    <property type="evidence" value="ECO:0007669"/>
    <property type="project" value="UniProtKB-KW"/>
</dbReference>
<evidence type="ECO:0000256" key="4">
    <source>
        <dbReference type="ARBA" id="ARBA00022833"/>
    </source>
</evidence>
<gene>
    <name evidence="8" type="ORF">N0F65_007881</name>
</gene>
<dbReference type="InterPro" id="IPR011032">
    <property type="entry name" value="GroES-like_sf"/>
</dbReference>
<dbReference type="PANTHER" id="PTHR43350">
    <property type="entry name" value="NAD-DEPENDENT ALCOHOL DEHYDROGENASE"/>
    <property type="match status" value="1"/>
</dbReference>
<dbReference type="GO" id="GO:0046872">
    <property type="term" value="F:metal ion binding"/>
    <property type="evidence" value="ECO:0007669"/>
    <property type="project" value="UniProtKB-KW"/>
</dbReference>
<accession>A0AAV2Z457</accession>
<dbReference type="AlphaFoldDB" id="A0AAV2Z457"/>
<evidence type="ECO:0000313" key="9">
    <source>
        <dbReference type="Proteomes" id="UP001146120"/>
    </source>
</evidence>
<dbReference type="InterPro" id="IPR031640">
    <property type="entry name" value="Glu_dehyd_C"/>
</dbReference>
<organism evidence="8 9">
    <name type="scientific">Lagenidium giganteum</name>
    <dbReference type="NCBI Taxonomy" id="4803"/>
    <lineage>
        <taxon>Eukaryota</taxon>
        <taxon>Sar</taxon>
        <taxon>Stramenopiles</taxon>
        <taxon>Oomycota</taxon>
        <taxon>Peronosporomycetes</taxon>
        <taxon>Pythiales</taxon>
        <taxon>Pythiaceae</taxon>
    </lineage>
</organism>
<keyword evidence="3" id="KW-0479">Metal-binding</keyword>
<dbReference type="InterPro" id="IPR013154">
    <property type="entry name" value="ADH-like_N"/>
</dbReference>
<feature type="domain" description="Alcohol dehydrogenase-like N-terminal" evidence="6">
    <location>
        <begin position="26"/>
        <end position="152"/>
    </location>
</feature>
<dbReference type="EMBL" id="DAKRPA010000067">
    <property type="protein sequence ID" value="DBA00237.1"/>
    <property type="molecule type" value="Genomic_DNA"/>
</dbReference>
<dbReference type="Proteomes" id="UP001146120">
    <property type="component" value="Unassembled WGS sequence"/>
</dbReference>
<dbReference type="Gene3D" id="3.40.50.720">
    <property type="entry name" value="NAD(P)-binding Rossmann-like Domain"/>
    <property type="match status" value="1"/>
</dbReference>
<evidence type="ECO:0000259" key="7">
    <source>
        <dbReference type="Pfam" id="PF16912"/>
    </source>
</evidence>
<evidence type="ECO:0000259" key="6">
    <source>
        <dbReference type="Pfam" id="PF08240"/>
    </source>
</evidence>